<protein>
    <submittedName>
        <fullName evidence="1">Inovirus Gp2 family protein</fullName>
    </submittedName>
</protein>
<dbReference type="Proteomes" id="UP000319212">
    <property type="component" value="Unassembled WGS sequence"/>
</dbReference>
<dbReference type="AlphaFoldDB" id="A0A502DMS3"/>
<evidence type="ECO:0000313" key="2">
    <source>
        <dbReference type="Proteomes" id="UP000319212"/>
    </source>
</evidence>
<gene>
    <name evidence="1" type="ORF">EAH82_16725</name>
</gene>
<name>A0A502DMS3_9BURK</name>
<evidence type="ECO:0000313" key="1">
    <source>
        <dbReference type="EMBL" id="TPG26032.1"/>
    </source>
</evidence>
<dbReference type="EMBL" id="RCZI01000004">
    <property type="protein sequence ID" value="TPG26032.1"/>
    <property type="molecule type" value="Genomic_DNA"/>
</dbReference>
<organism evidence="1 2">
    <name type="scientific">Variovorax guangxiensis</name>
    <dbReference type="NCBI Taxonomy" id="1775474"/>
    <lineage>
        <taxon>Bacteria</taxon>
        <taxon>Pseudomonadati</taxon>
        <taxon>Pseudomonadota</taxon>
        <taxon>Betaproteobacteria</taxon>
        <taxon>Burkholderiales</taxon>
        <taxon>Comamonadaceae</taxon>
        <taxon>Variovorax</taxon>
    </lineage>
</organism>
<reference evidence="1 2" key="1">
    <citation type="journal article" date="2019" name="Environ. Microbiol.">
        <title>Species interactions and distinct microbial communities in high Arctic permafrost affected cryosols are associated with the CH4 and CO2 gas fluxes.</title>
        <authorList>
            <person name="Altshuler I."/>
            <person name="Hamel J."/>
            <person name="Turney S."/>
            <person name="Magnuson E."/>
            <person name="Levesque R."/>
            <person name="Greer C."/>
            <person name="Whyte L.G."/>
        </authorList>
    </citation>
    <scope>NUCLEOTIDE SEQUENCE [LARGE SCALE GENOMIC DNA]</scope>
    <source>
        <strain evidence="1 2">S06.C</strain>
    </source>
</reference>
<proteinExistence type="predicted"/>
<comment type="caution">
    <text evidence="1">The sequence shown here is derived from an EMBL/GenBank/DDBJ whole genome shotgun (WGS) entry which is preliminary data.</text>
</comment>
<accession>A0A502DMS3</accession>
<sequence length="410" mass="46847">MDRCVDFTFPTMKLHRINQRPSTANTMLASELMLAEQALFHQRIERNEKTIVKNNVDDRILSQLRELMPVLKKRVSPAFDIEQVRDGFARVRCAGDDVSKLLSVLSKDHAQLAAGYPCYIFFPVYRELLKLLRLAQSGRYAFDWYLKSTFSIEEAIEIAKHANRFVEVFIKVMKRPLVKKEQENFERSPNDNFQSLLSNIAAISERYLDAVVLRFDMFYQPADGVPVKDGDQPQLGHLHELLAHRTRFHAWLRKRFKSDLLLYAWALEHGRERGLHHHYLMTLKPRGNEDHVNIVHEIDDKWSTITLGLGSIYNGNEARHKQRYKALGLVSLNDPNVITGLQLIASYITLAGVYVKLNVGANVDAFGKGGNMGGDDPQVYLKAGRPPKRQPPVPIAISAAEGRARYVNFI</sequence>